<keyword evidence="5" id="KW-0539">Nucleus</keyword>
<evidence type="ECO:0000256" key="3">
    <source>
        <dbReference type="ARBA" id="ARBA00023125"/>
    </source>
</evidence>
<dbReference type="Pfam" id="PF04082">
    <property type="entry name" value="Fungal_trans"/>
    <property type="match status" value="1"/>
</dbReference>
<accession>A0AAN6M2T1</accession>
<dbReference type="Pfam" id="PF00172">
    <property type="entry name" value="Zn_clus"/>
    <property type="match status" value="1"/>
</dbReference>
<dbReference type="InterPro" id="IPR051127">
    <property type="entry name" value="Fungal_SecMet_Regulators"/>
</dbReference>
<keyword evidence="4" id="KW-0804">Transcription</keyword>
<dbReference type="InterPro" id="IPR001138">
    <property type="entry name" value="Zn2Cys6_DnaBD"/>
</dbReference>
<dbReference type="CDD" id="cd12148">
    <property type="entry name" value="fungal_TF_MHR"/>
    <property type="match status" value="1"/>
</dbReference>
<evidence type="ECO:0000256" key="2">
    <source>
        <dbReference type="ARBA" id="ARBA00023015"/>
    </source>
</evidence>
<dbReference type="EMBL" id="WVTA01000004">
    <property type="protein sequence ID" value="KAK3214215.1"/>
    <property type="molecule type" value="Genomic_DNA"/>
</dbReference>
<name>A0AAN6M2T1_9PLEO</name>
<reference evidence="9 10" key="1">
    <citation type="submission" date="2021-02" db="EMBL/GenBank/DDBJ databases">
        <title>Genome assembly of Pseudopithomyces chartarum.</title>
        <authorList>
            <person name="Jauregui R."/>
            <person name="Singh J."/>
            <person name="Voisey C."/>
        </authorList>
    </citation>
    <scope>NUCLEOTIDE SEQUENCE [LARGE SCALE GENOMIC DNA]</scope>
    <source>
        <strain evidence="9 10">AGR01</strain>
    </source>
</reference>
<dbReference type="GO" id="GO:0006351">
    <property type="term" value="P:DNA-templated transcription"/>
    <property type="evidence" value="ECO:0007669"/>
    <property type="project" value="InterPro"/>
</dbReference>
<organism evidence="9 10">
    <name type="scientific">Pseudopithomyces chartarum</name>
    <dbReference type="NCBI Taxonomy" id="1892770"/>
    <lineage>
        <taxon>Eukaryota</taxon>
        <taxon>Fungi</taxon>
        <taxon>Dikarya</taxon>
        <taxon>Ascomycota</taxon>
        <taxon>Pezizomycotina</taxon>
        <taxon>Dothideomycetes</taxon>
        <taxon>Pleosporomycetidae</taxon>
        <taxon>Pleosporales</taxon>
        <taxon>Massarineae</taxon>
        <taxon>Didymosphaeriaceae</taxon>
        <taxon>Pseudopithomyces</taxon>
    </lineage>
</organism>
<dbReference type="InterPro" id="IPR036864">
    <property type="entry name" value="Zn2-C6_fun-type_DNA-bd_sf"/>
</dbReference>
<feature type="region of interest" description="Disordered" evidence="6">
    <location>
        <begin position="1"/>
        <end position="24"/>
    </location>
</feature>
<evidence type="ECO:0000259" key="8">
    <source>
        <dbReference type="SMART" id="SM00906"/>
    </source>
</evidence>
<evidence type="ECO:0000313" key="9">
    <source>
        <dbReference type="EMBL" id="KAK3214215.1"/>
    </source>
</evidence>
<keyword evidence="2" id="KW-0805">Transcription regulation</keyword>
<evidence type="ECO:0000256" key="6">
    <source>
        <dbReference type="SAM" id="MobiDB-lite"/>
    </source>
</evidence>
<keyword evidence="1" id="KW-0479">Metal-binding</keyword>
<dbReference type="PANTHER" id="PTHR47424">
    <property type="entry name" value="REGULATORY PROTEIN GAL4"/>
    <property type="match status" value="1"/>
</dbReference>
<evidence type="ECO:0008006" key="11">
    <source>
        <dbReference type="Google" id="ProtNLM"/>
    </source>
</evidence>
<dbReference type="SMART" id="SM00906">
    <property type="entry name" value="Fungal_trans"/>
    <property type="match status" value="1"/>
</dbReference>
<dbReference type="GO" id="GO:0008270">
    <property type="term" value="F:zinc ion binding"/>
    <property type="evidence" value="ECO:0007669"/>
    <property type="project" value="InterPro"/>
</dbReference>
<comment type="caution">
    <text evidence="9">The sequence shown here is derived from an EMBL/GenBank/DDBJ whole genome shotgun (WGS) entry which is preliminary data.</text>
</comment>
<dbReference type="GO" id="GO:0003677">
    <property type="term" value="F:DNA binding"/>
    <property type="evidence" value="ECO:0007669"/>
    <property type="project" value="UniProtKB-KW"/>
</dbReference>
<dbReference type="CDD" id="cd00067">
    <property type="entry name" value="GAL4"/>
    <property type="match status" value="1"/>
</dbReference>
<evidence type="ECO:0000256" key="4">
    <source>
        <dbReference type="ARBA" id="ARBA00023163"/>
    </source>
</evidence>
<dbReference type="PANTHER" id="PTHR47424:SF3">
    <property type="entry name" value="REGULATORY PROTEIN GAL4"/>
    <property type="match status" value="1"/>
</dbReference>
<feature type="domain" description="Xylanolytic transcriptional activator regulatory" evidence="8">
    <location>
        <begin position="336"/>
        <end position="401"/>
    </location>
</feature>
<dbReference type="Gene3D" id="4.10.240.10">
    <property type="entry name" value="Zn(2)-C6 fungal-type DNA-binding domain"/>
    <property type="match status" value="1"/>
</dbReference>
<evidence type="ECO:0000259" key="7">
    <source>
        <dbReference type="SMART" id="SM00066"/>
    </source>
</evidence>
<feature type="domain" description="Zn(2)-C6 fungal-type" evidence="7">
    <location>
        <begin position="26"/>
        <end position="66"/>
    </location>
</feature>
<evidence type="ECO:0000313" key="10">
    <source>
        <dbReference type="Proteomes" id="UP001280581"/>
    </source>
</evidence>
<proteinExistence type="predicted"/>
<dbReference type="Proteomes" id="UP001280581">
    <property type="component" value="Unassembled WGS sequence"/>
</dbReference>
<keyword evidence="10" id="KW-1185">Reference proteome</keyword>
<dbReference type="AlphaFoldDB" id="A0AAN6M2T1"/>
<dbReference type="SUPFAM" id="SSF57701">
    <property type="entry name" value="Zn2/Cys6 DNA-binding domain"/>
    <property type="match status" value="1"/>
</dbReference>
<dbReference type="InterPro" id="IPR007219">
    <property type="entry name" value="XnlR_reg_dom"/>
</dbReference>
<gene>
    <name evidence="9" type="ORF">GRF29_28g2364855</name>
</gene>
<dbReference type="SMART" id="SM00066">
    <property type="entry name" value="GAL4"/>
    <property type="match status" value="1"/>
</dbReference>
<evidence type="ECO:0000256" key="5">
    <source>
        <dbReference type="ARBA" id="ARBA00023242"/>
    </source>
</evidence>
<keyword evidence="3" id="KW-0238">DNA-binding</keyword>
<dbReference type="GO" id="GO:0000981">
    <property type="term" value="F:DNA-binding transcription factor activity, RNA polymerase II-specific"/>
    <property type="evidence" value="ECO:0007669"/>
    <property type="project" value="InterPro"/>
</dbReference>
<sequence>MQDDLARTQRLPVNPRRRKVAPENRKRVARACNVRRVKCSGDQPCQQCRASSRECIYPAEEPLKGTVLKEELERLRRKCAQLERCLQTAVPEKTARDGLLHTIEAGETPPAASLYSDVSGIDDSEPAEGRMLFDPDGNMRYLGETSGATFLDLLKAFMLTLVPLAFVPEPGATVPGDGSSFVASLGRYQTFDSRPLIDLDVDPFWLPTRTEMIMMLAELRCHIQDGNGDFPSGGIHYWGDLSSMPEAITLTISQSEAATSDRYRYLAFNHICFALAAQVLNQSLHQGEIHAGDAYFKRARILLGNPLDTVRFTMRDVPVLALMAFYLIEINRRDAAYVYTSLAMHIAVTHGAARQCVDEASKRVFWTVYVLDRWLSCLMGRPPTLVDEAIRLPLPMDVPNLPSSAGLRAHVQLARISGFIVCETYKLIIITIRPMLLMAVKRAVAERYMNACSWNLEQQLQYNHVEACSKAALRNIHLAQWVMQLYNSRRLLQAGLHFVFNAAVILLLNCVLRNNMEASDEVAFAIDVFARQSRTGTNYERDCLQVLKDLKILIDRFLAILVPPPHTFSNGLSNVSPNISPNISPNFFTTTIDAQIDTRQGRQGLPNDGGNVYQELMTWIQDDNSRMYSSFRI</sequence>
<protein>
    <recommendedName>
        <fullName evidence="11">Zn(2)-C6 fungal-type domain-containing protein</fullName>
    </recommendedName>
</protein>
<evidence type="ECO:0000256" key="1">
    <source>
        <dbReference type="ARBA" id="ARBA00022723"/>
    </source>
</evidence>